<feature type="transmembrane region" description="Helical" evidence="5">
    <location>
        <begin position="79"/>
        <end position="97"/>
    </location>
</feature>
<evidence type="ECO:0000256" key="5">
    <source>
        <dbReference type="SAM" id="Phobius"/>
    </source>
</evidence>
<evidence type="ECO:0000256" key="1">
    <source>
        <dbReference type="ARBA" id="ARBA00004651"/>
    </source>
</evidence>
<organism evidence="7 8">
    <name type="scientific">Thermocoleostomius sinensis A174</name>
    <dbReference type="NCBI Taxonomy" id="2016057"/>
    <lineage>
        <taxon>Bacteria</taxon>
        <taxon>Bacillati</taxon>
        <taxon>Cyanobacteriota</taxon>
        <taxon>Cyanophyceae</taxon>
        <taxon>Oculatellales</taxon>
        <taxon>Oculatellaceae</taxon>
        <taxon>Thermocoleostomius</taxon>
    </lineage>
</organism>
<dbReference type="PANTHER" id="PTHR23531">
    <property type="entry name" value="QUINOLENE RESISTANCE PROTEIN NORA"/>
    <property type="match status" value="1"/>
</dbReference>
<reference evidence="7" key="1">
    <citation type="submission" date="2022-12" db="EMBL/GenBank/DDBJ databases">
        <title>Polyphasic identification of a Novel Hot-Spring Cyanobacterium Ocullathermofonsia sinensis gen nov. sp. nov. and Genomic Insights on its Adaptations to the Thermal Habitat.</title>
        <authorList>
            <person name="Daroch M."/>
            <person name="Tang J."/>
            <person name="Jiang Y."/>
        </authorList>
    </citation>
    <scope>NUCLEOTIDE SEQUENCE</scope>
    <source>
        <strain evidence="7">PKUAC-SCTA174</strain>
    </source>
</reference>
<evidence type="ECO:0000259" key="6">
    <source>
        <dbReference type="PROSITE" id="PS50850"/>
    </source>
</evidence>
<feature type="transmembrane region" description="Helical" evidence="5">
    <location>
        <begin position="103"/>
        <end position="126"/>
    </location>
</feature>
<feature type="transmembrane region" description="Helical" evidence="5">
    <location>
        <begin position="49"/>
        <end position="67"/>
    </location>
</feature>
<dbReference type="SUPFAM" id="SSF103473">
    <property type="entry name" value="MFS general substrate transporter"/>
    <property type="match status" value="1"/>
</dbReference>
<keyword evidence="8" id="KW-1185">Reference proteome</keyword>
<feature type="transmembrane region" description="Helical" evidence="5">
    <location>
        <begin position="138"/>
        <end position="156"/>
    </location>
</feature>
<dbReference type="GO" id="GO:0005886">
    <property type="term" value="C:plasma membrane"/>
    <property type="evidence" value="ECO:0007669"/>
    <property type="project" value="UniProtKB-SubCell"/>
</dbReference>
<feature type="transmembrane region" description="Helical" evidence="5">
    <location>
        <begin position="369"/>
        <end position="387"/>
    </location>
</feature>
<evidence type="ECO:0000313" key="8">
    <source>
        <dbReference type="Proteomes" id="UP001163152"/>
    </source>
</evidence>
<dbReference type="Proteomes" id="UP001163152">
    <property type="component" value="Chromosome"/>
</dbReference>
<dbReference type="Pfam" id="PF07690">
    <property type="entry name" value="MFS_1"/>
    <property type="match status" value="1"/>
</dbReference>
<evidence type="ECO:0000256" key="2">
    <source>
        <dbReference type="ARBA" id="ARBA00022692"/>
    </source>
</evidence>
<evidence type="ECO:0000256" key="3">
    <source>
        <dbReference type="ARBA" id="ARBA00022989"/>
    </source>
</evidence>
<feature type="domain" description="Major facilitator superfamily (MFS) profile" evidence="6">
    <location>
        <begin position="14"/>
        <end position="392"/>
    </location>
</feature>
<dbReference type="CDD" id="cd17489">
    <property type="entry name" value="MFS_YfcJ_like"/>
    <property type="match status" value="1"/>
</dbReference>
<feature type="transmembrane region" description="Helical" evidence="5">
    <location>
        <begin position="248"/>
        <end position="268"/>
    </location>
</feature>
<dbReference type="PANTHER" id="PTHR23531:SF1">
    <property type="entry name" value="QUINOLENE RESISTANCE PROTEIN NORA"/>
    <property type="match status" value="1"/>
</dbReference>
<keyword evidence="3 5" id="KW-1133">Transmembrane helix</keyword>
<evidence type="ECO:0000256" key="4">
    <source>
        <dbReference type="ARBA" id="ARBA00023136"/>
    </source>
</evidence>
<dbReference type="GO" id="GO:0022857">
    <property type="term" value="F:transmembrane transporter activity"/>
    <property type="evidence" value="ECO:0007669"/>
    <property type="project" value="InterPro"/>
</dbReference>
<keyword evidence="2 5" id="KW-0812">Transmembrane</keyword>
<feature type="transmembrane region" description="Helical" evidence="5">
    <location>
        <begin position="162"/>
        <end position="182"/>
    </location>
</feature>
<dbReference type="InterPro" id="IPR052714">
    <property type="entry name" value="MFS_Exporter"/>
</dbReference>
<dbReference type="Gene3D" id="1.20.1250.20">
    <property type="entry name" value="MFS general substrate transporter like domains"/>
    <property type="match status" value="2"/>
</dbReference>
<feature type="transmembrane region" description="Helical" evidence="5">
    <location>
        <begin position="280"/>
        <end position="298"/>
    </location>
</feature>
<feature type="transmembrane region" description="Helical" evidence="5">
    <location>
        <begin position="304"/>
        <end position="327"/>
    </location>
</feature>
<name>A0A9E8ZEP8_9CYAN</name>
<evidence type="ECO:0000313" key="7">
    <source>
        <dbReference type="EMBL" id="WAL60447.1"/>
    </source>
</evidence>
<gene>
    <name evidence="7" type="ORF">OXH18_00185</name>
</gene>
<feature type="transmembrane region" description="Helical" evidence="5">
    <location>
        <begin position="339"/>
        <end position="363"/>
    </location>
</feature>
<proteinExistence type="predicted"/>
<dbReference type="InterPro" id="IPR011701">
    <property type="entry name" value="MFS"/>
</dbReference>
<dbReference type="InterPro" id="IPR036259">
    <property type="entry name" value="MFS_trans_sf"/>
</dbReference>
<protein>
    <submittedName>
        <fullName evidence="7">MFS transporter</fullName>
    </submittedName>
</protein>
<feature type="transmembrane region" description="Helical" evidence="5">
    <location>
        <begin position="220"/>
        <end position="242"/>
    </location>
</feature>
<dbReference type="EMBL" id="CP113797">
    <property type="protein sequence ID" value="WAL60447.1"/>
    <property type="molecule type" value="Genomic_DNA"/>
</dbReference>
<dbReference type="RefSeq" id="WP_268610350.1">
    <property type="nucleotide sequence ID" value="NZ_CP113797.1"/>
</dbReference>
<dbReference type="AlphaFoldDB" id="A0A9E8ZEP8"/>
<sequence>MNVFRTFPASVRRNLGILFTAGLLFWSGLAALLPTLPLYIKATGATDQTVGFVMGAFAIGLIPSRGWLARLADNRGRKIVLLIGMSAVAFAPLGYITTQSIPALMAIRAFHGLSIAAFAIAYNALIVDLAPPQNRGEVIGYMSLVTPIGMAMGPAIGGFSQAWFGFTPMFLIASSLGMLGLVCTNQVQETFQAETSISNRPKSKQLFWRLLASPRIQTPAIVLMLIGLTFGCLSTFVPLFIRDAEVDLNVGLFYTAAAMGSFSARLLVGPASDRYGRGVFISLSLVLYVVSMVMLWRAHSASMFLLAAVVEGTGAGTLIPMISALMADRSYVDERGRTFGICMIGFDTGIAMAGPLLGTVATYLGYRSLFGISSGLAFLGLLIFLTCSNKTVFHSLRFALGVGADTFAVEAIDRTASLQSSK</sequence>
<dbReference type="InterPro" id="IPR020846">
    <property type="entry name" value="MFS_dom"/>
</dbReference>
<comment type="subcellular location">
    <subcellularLocation>
        <location evidence="1">Cell membrane</location>
        <topology evidence="1">Multi-pass membrane protein</topology>
    </subcellularLocation>
</comment>
<dbReference type="PROSITE" id="PS50850">
    <property type="entry name" value="MFS"/>
    <property type="match status" value="1"/>
</dbReference>
<accession>A0A9E8ZEP8</accession>
<dbReference type="KEGG" id="tsin:OXH18_00185"/>
<keyword evidence="4 5" id="KW-0472">Membrane</keyword>